<evidence type="ECO:0000256" key="1">
    <source>
        <dbReference type="SAM" id="Phobius"/>
    </source>
</evidence>
<gene>
    <name evidence="2" type="ORF">ERS008502_02983</name>
</gene>
<dbReference type="Proteomes" id="UP000040841">
    <property type="component" value="Unassembled WGS sequence"/>
</dbReference>
<proteinExistence type="predicted"/>
<keyword evidence="1" id="KW-0472">Membrane</keyword>
<sequence>MKSEDIFKQILSIDTLLSFNGIIPSLSGFQLKLIELIESLCLTLKSEQHPPIEVDRLCHQLCHYLDKRTENTIKEKGLSWDGYLLLDYFYGYNTPSPTDGVSLEALLNSDDNTIYQYALKILVLSRNLPIRDVKSQQLLVRYSHKLSPPNQLISDDDDSYVEPNHEETVNCVGPPTVETTPVQRRVWLSLGLPLFALALSLYALWFWCFRYLGDLS</sequence>
<name>A0AA36LNH0_YERMO</name>
<dbReference type="AlphaFoldDB" id="A0AA36LNH0"/>
<protein>
    <recommendedName>
        <fullName evidence="4">Type IV / VI secretion system DotU domain-containing protein</fullName>
    </recommendedName>
</protein>
<accession>A0AA36LNH0</accession>
<comment type="caution">
    <text evidence="2">The sequence shown here is derived from an EMBL/GenBank/DDBJ whole genome shotgun (WGS) entry which is preliminary data.</text>
</comment>
<evidence type="ECO:0000313" key="2">
    <source>
        <dbReference type="EMBL" id="CNI35242.1"/>
    </source>
</evidence>
<dbReference type="EMBL" id="CQBM01000008">
    <property type="protein sequence ID" value="CNI35242.1"/>
    <property type="molecule type" value="Genomic_DNA"/>
</dbReference>
<evidence type="ECO:0008006" key="4">
    <source>
        <dbReference type="Google" id="ProtNLM"/>
    </source>
</evidence>
<organism evidence="2 3">
    <name type="scientific">Yersinia mollaretii</name>
    <dbReference type="NCBI Taxonomy" id="33060"/>
    <lineage>
        <taxon>Bacteria</taxon>
        <taxon>Pseudomonadati</taxon>
        <taxon>Pseudomonadota</taxon>
        <taxon>Gammaproteobacteria</taxon>
        <taxon>Enterobacterales</taxon>
        <taxon>Yersiniaceae</taxon>
        <taxon>Yersinia</taxon>
    </lineage>
</organism>
<reference evidence="2 3" key="1">
    <citation type="submission" date="2015-03" db="EMBL/GenBank/DDBJ databases">
        <authorList>
            <consortium name="Pathogen Informatics"/>
            <person name="Murphy D."/>
        </authorList>
    </citation>
    <scope>NUCLEOTIDE SEQUENCE [LARGE SCALE GENOMIC DNA]</scope>
    <source>
        <strain evidence="2 3">FE82747</strain>
    </source>
</reference>
<dbReference type="RefSeq" id="WP_049678941.1">
    <property type="nucleotide sequence ID" value="NZ_CABMMJ010000008.1"/>
</dbReference>
<keyword evidence="1" id="KW-0812">Transmembrane</keyword>
<keyword evidence="1" id="KW-1133">Transmembrane helix</keyword>
<feature type="transmembrane region" description="Helical" evidence="1">
    <location>
        <begin position="186"/>
        <end position="207"/>
    </location>
</feature>
<evidence type="ECO:0000313" key="3">
    <source>
        <dbReference type="Proteomes" id="UP000040841"/>
    </source>
</evidence>